<dbReference type="SMART" id="SM00857">
    <property type="entry name" value="Resolvase"/>
    <property type="match status" value="1"/>
</dbReference>
<dbReference type="CDD" id="cd03768">
    <property type="entry name" value="SR_ResInv"/>
    <property type="match status" value="1"/>
</dbReference>
<dbReference type="Pfam" id="PF00239">
    <property type="entry name" value="Resolvase"/>
    <property type="match status" value="1"/>
</dbReference>
<dbReference type="EMBL" id="VULT01000044">
    <property type="protein sequence ID" value="MSS18800.1"/>
    <property type="molecule type" value="Genomic_DNA"/>
</dbReference>
<dbReference type="PROSITE" id="PS51736">
    <property type="entry name" value="RECOMBINASES_3"/>
    <property type="match status" value="1"/>
</dbReference>
<dbReference type="RefSeq" id="WP_154328202.1">
    <property type="nucleotide sequence ID" value="NZ_CP045696.1"/>
</dbReference>
<evidence type="ECO:0000313" key="2">
    <source>
        <dbReference type="EMBL" id="MSS18800.1"/>
    </source>
</evidence>
<evidence type="ECO:0000259" key="1">
    <source>
        <dbReference type="PROSITE" id="PS51736"/>
    </source>
</evidence>
<dbReference type="InterPro" id="IPR006119">
    <property type="entry name" value="Resolv_N"/>
</dbReference>
<dbReference type="InterPro" id="IPR036162">
    <property type="entry name" value="Resolvase-like_N_sf"/>
</dbReference>
<comment type="caution">
    <text evidence="2">The sequence shown here is derived from an EMBL/GenBank/DDBJ whole genome shotgun (WGS) entry which is preliminary data.</text>
</comment>
<feature type="domain" description="Resolvase/invertase-type recombinase catalytic" evidence="1">
    <location>
        <begin position="3"/>
        <end position="157"/>
    </location>
</feature>
<sequence length="214" mass="24256">MKKAIIFTRCSSSGSLESRQDTTRQVEDLNHYADVNALTVVKVFQEHISGGKTNKERPLLQEAFSFSLENDIDVILISELSRLGRRCDEILESIKWLKDHHINCYFLKEQLSIFSPSGKENPYLTIMCAVLGTAAELERETIYYRLKSGRDKYVRDGGRLGKPKGSGIKTKDQMATEYKSILKNLRTGQSVRNTAKITGFSPSTVQKVKREFAL</sequence>
<dbReference type="InterPro" id="IPR050639">
    <property type="entry name" value="SSR_resolvase"/>
</dbReference>
<dbReference type="GO" id="GO:0000150">
    <property type="term" value="F:DNA strand exchange activity"/>
    <property type="evidence" value="ECO:0007669"/>
    <property type="project" value="InterPro"/>
</dbReference>
<accession>A0A6L5XH91</accession>
<evidence type="ECO:0000313" key="3">
    <source>
        <dbReference type="Proteomes" id="UP000483362"/>
    </source>
</evidence>
<dbReference type="AlphaFoldDB" id="A0A6L5XH91"/>
<proteinExistence type="predicted"/>
<organism evidence="2 3">
    <name type="scientific">Sodaliphilus pleomorphus</name>
    <dbReference type="NCBI Taxonomy" id="2606626"/>
    <lineage>
        <taxon>Bacteria</taxon>
        <taxon>Pseudomonadati</taxon>
        <taxon>Bacteroidota</taxon>
        <taxon>Bacteroidia</taxon>
        <taxon>Bacteroidales</taxon>
        <taxon>Muribaculaceae</taxon>
        <taxon>Sodaliphilus</taxon>
    </lineage>
</organism>
<gene>
    <name evidence="2" type="ORF">FYJ29_13695</name>
</gene>
<protein>
    <submittedName>
        <fullName evidence="2">Recombinase family protein</fullName>
    </submittedName>
</protein>
<dbReference type="SUPFAM" id="SSF53041">
    <property type="entry name" value="Resolvase-like"/>
    <property type="match status" value="1"/>
</dbReference>
<dbReference type="Proteomes" id="UP000483362">
    <property type="component" value="Unassembled WGS sequence"/>
</dbReference>
<dbReference type="Gene3D" id="3.40.50.1390">
    <property type="entry name" value="Resolvase, N-terminal catalytic domain"/>
    <property type="match status" value="1"/>
</dbReference>
<dbReference type="PANTHER" id="PTHR30461">
    <property type="entry name" value="DNA-INVERTASE FROM LAMBDOID PROPHAGE"/>
    <property type="match status" value="1"/>
</dbReference>
<reference evidence="2 3" key="1">
    <citation type="submission" date="2019-08" db="EMBL/GenBank/DDBJ databases">
        <title>In-depth cultivation of the pig gut microbiome towards novel bacterial diversity and tailored functional studies.</title>
        <authorList>
            <person name="Wylensek D."/>
            <person name="Hitch T.C.A."/>
            <person name="Clavel T."/>
        </authorList>
    </citation>
    <scope>NUCLEOTIDE SEQUENCE [LARGE SCALE GENOMIC DNA]</scope>
    <source>
        <strain evidence="2 3">Oil-RF-744-WCA-WT-10</strain>
    </source>
</reference>
<dbReference type="PANTHER" id="PTHR30461:SF19">
    <property type="entry name" value="SITE-SPECIFIC RECOMBINASE RESOLVASE FAMILY"/>
    <property type="match status" value="1"/>
</dbReference>
<name>A0A6L5XH91_9BACT</name>
<keyword evidence="3" id="KW-1185">Reference proteome</keyword>
<dbReference type="GO" id="GO:0003677">
    <property type="term" value="F:DNA binding"/>
    <property type="evidence" value="ECO:0007669"/>
    <property type="project" value="InterPro"/>
</dbReference>